<dbReference type="Gene3D" id="3.40.50.300">
    <property type="entry name" value="P-loop containing nucleotide triphosphate hydrolases"/>
    <property type="match status" value="1"/>
</dbReference>
<evidence type="ECO:0000256" key="1">
    <source>
        <dbReference type="ARBA" id="ARBA00022741"/>
    </source>
</evidence>
<dbReference type="Pfam" id="PF02954">
    <property type="entry name" value="HTH_8"/>
    <property type="match status" value="1"/>
</dbReference>
<dbReference type="SUPFAM" id="SSF55785">
    <property type="entry name" value="PYP-like sensor domain (PAS domain)"/>
    <property type="match status" value="1"/>
</dbReference>
<accession>A0A9D1R240</accession>
<proteinExistence type="predicted"/>
<dbReference type="SUPFAM" id="SSF52540">
    <property type="entry name" value="P-loop containing nucleoside triphosphate hydrolases"/>
    <property type="match status" value="1"/>
</dbReference>
<dbReference type="InterPro" id="IPR025943">
    <property type="entry name" value="Sigma_54_int_dom_ATP-bd_2"/>
</dbReference>
<dbReference type="PANTHER" id="PTHR32071">
    <property type="entry name" value="TRANSCRIPTIONAL REGULATORY PROTEIN"/>
    <property type="match status" value="1"/>
</dbReference>
<dbReference type="InterPro" id="IPR058031">
    <property type="entry name" value="AAA_lid_NorR"/>
</dbReference>
<dbReference type="CDD" id="cd00009">
    <property type="entry name" value="AAA"/>
    <property type="match status" value="1"/>
</dbReference>
<dbReference type="PROSITE" id="PS50112">
    <property type="entry name" value="PAS"/>
    <property type="match status" value="1"/>
</dbReference>
<organism evidence="8 9">
    <name type="scientific">Candidatus Bilophila faecipullorum</name>
    <dbReference type="NCBI Taxonomy" id="2838482"/>
    <lineage>
        <taxon>Bacteria</taxon>
        <taxon>Pseudomonadati</taxon>
        <taxon>Thermodesulfobacteriota</taxon>
        <taxon>Desulfovibrionia</taxon>
        <taxon>Desulfovibrionales</taxon>
        <taxon>Desulfovibrionaceae</taxon>
        <taxon>Bilophila</taxon>
    </lineage>
</organism>
<evidence type="ECO:0000259" key="6">
    <source>
        <dbReference type="PROSITE" id="PS50045"/>
    </source>
</evidence>
<keyword evidence="2" id="KW-0067">ATP-binding</keyword>
<feature type="domain" description="PAS" evidence="7">
    <location>
        <begin position="18"/>
        <end position="59"/>
    </location>
</feature>
<dbReference type="Gene3D" id="1.10.8.60">
    <property type="match status" value="1"/>
</dbReference>
<dbReference type="InterPro" id="IPR003593">
    <property type="entry name" value="AAA+_ATPase"/>
</dbReference>
<dbReference type="PROSITE" id="PS50045">
    <property type="entry name" value="SIGMA54_INTERACT_4"/>
    <property type="match status" value="1"/>
</dbReference>
<dbReference type="SMART" id="SM00382">
    <property type="entry name" value="AAA"/>
    <property type="match status" value="1"/>
</dbReference>
<dbReference type="Gene3D" id="3.30.450.20">
    <property type="entry name" value="PAS domain"/>
    <property type="match status" value="1"/>
</dbReference>
<dbReference type="AlphaFoldDB" id="A0A9D1R240"/>
<dbReference type="InterPro" id="IPR009057">
    <property type="entry name" value="Homeodomain-like_sf"/>
</dbReference>
<dbReference type="FunFam" id="3.40.50.300:FF:000006">
    <property type="entry name" value="DNA-binding transcriptional regulator NtrC"/>
    <property type="match status" value="1"/>
</dbReference>
<dbReference type="InterPro" id="IPR025662">
    <property type="entry name" value="Sigma_54_int_dom_ATP-bd_1"/>
</dbReference>
<dbReference type="GO" id="GO:0006355">
    <property type="term" value="P:regulation of DNA-templated transcription"/>
    <property type="evidence" value="ECO:0007669"/>
    <property type="project" value="InterPro"/>
</dbReference>
<evidence type="ECO:0000313" key="9">
    <source>
        <dbReference type="Proteomes" id="UP000824264"/>
    </source>
</evidence>
<dbReference type="CDD" id="cd00130">
    <property type="entry name" value="PAS"/>
    <property type="match status" value="1"/>
</dbReference>
<keyword evidence="3" id="KW-0805">Transcription regulation</keyword>
<dbReference type="Pfam" id="PF25601">
    <property type="entry name" value="AAA_lid_14"/>
    <property type="match status" value="1"/>
</dbReference>
<evidence type="ECO:0000256" key="4">
    <source>
        <dbReference type="ARBA" id="ARBA00023125"/>
    </source>
</evidence>
<dbReference type="InterPro" id="IPR002197">
    <property type="entry name" value="HTH_Fis"/>
</dbReference>
<dbReference type="InterPro" id="IPR035965">
    <property type="entry name" value="PAS-like_dom_sf"/>
</dbReference>
<evidence type="ECO:0000256" key="3">
    <source>
        <dbReference type="ARBA" id="ARBA00023015"/>
    </source>
</evidence>
<dbReference type="SUPFAM" id="SSF46689">
    <property type="entry name" value="Homeodomain-like"/>
    <property type="match status" value="1"/>
</dbReference>
<dbReference type="PROSITE" id="PS00688">
    <property type="entry name" value="SIGMA54_INTERACT_3"/>
    <property type="match status" value="1"/>
</dbReference>
<evidence type="ECO:0000259" key="7">
    <source>
        <dbReference type="PROSITE" id="PS50112"/>
    </source>
</evidence>
<comment type="caution">
    <text evidence="8">The sequence shown here is derived from an EMBL/GenBank/DDBJ whole genome shotgun (WGS) entry which is preliminary data.</text>
</comment>
<dbReference type="InterPro" id="IPR000014">
    <property type="entry name" value="PAS"/>
</dbReference>
<dbReference type="GO" id="GO:0005524">
    <property type="term" value="F:ATP binding"/>
    <property type="evidence" value="ECO:0007669"/>
    <property type="project" value="UniProtKB-KW"/>
</dbReference>
<keyword evidence="4" id="KW-0238">DNA-binding</keyword>
<name>A0A9D1R240_9BACT</name>
<dbReference type="GO" id="GO:0043565">
    <property type="term" value="F:sequence-specific DNA binding"/>
    <property type="evidence" value="ECO:0007669"/>
    <property type="project" value="InterPro"/>
</dbReference>
<dbReference type="InterPro" id="IPR027417">
    <property type="entry name" value="P-loop_NTPase"/>
</dbReference>
<evidence type="ECO:0000256" key="5">
    <source>
        <dbReference type="ARBA" id="ARBA00023163"/>
    </source>
</evidence>
<dbReference type="PROSITE" id="PS00676">
    <property type="entry name" value="SIGMA54_INTERACT_2"/>
    <property type="match status" value="1"/>
</dbReference>
<sequence length="477" mass="52992">MLQPFAVASDEDFDRLMENPLFRRFLDTLSIGVSVTDPTGTIRYFSRPCYRIYGLDPSESVVGRKIDAVFRTGERGVLDSLKNRTINTLNSIMFNGIEGICRRYPILDDAGNLLCCLSEVITTTYEKKRIDELLLDIQRLKQKVGYIVSEENPGRSLCSFDDLVGESAVMQSLKVMGRRFARSREPVLILGESGTGKELFAQAVHLASPRAEGAFVSVNCAALPRELAESELFGYVEGAFTGARKGGQKGKFELADKGTIFLDEIGELPFYLQAKLLRVLESCEIQKLGAPSGGRSDFRLIAATNRNLPDLVAEGTFREDLYHRLNILELNLPPLRKRREDIPILISQFLEGICGAQRALDVRVSPEVLAIFRRYPWPGNVRELKNVLAYAYCCMDDDQRELTPDYLPGRLTASFPVGEAPARAGAVRLDALHDETERRAIEAALAAAHGNKSKAARLLGIARNTLYLKMKALGIPL</sequence>
<protein>
    <submittedName>
        <fullName evidence="8">Sigma 54-interacting transcriptional regulator</fullName>
    </submittedName>
</protein>
<feature type="domain" description="Sigma-54 factor interaction" evidence="6">
    <location>
        <begin position="163"/>
        <end position="393"/>
    </location>
</feature>
<keyword evidence="1" id="KW-0547">Nucleotide-binding</keyword>
<evidence type="ECO:0000256" key="2">
    <source>
        <dbReference type="ARBA" id="ARBA00022840"/>
    </source>
</evidence>
<dbReference type="EMBL" id="DXGI01000223">
    <property type="protein sequence ID" value="HIW78701.1"/>
    <property type="molecule type" value="Genomic_DNA"/>
</dbReference>
<dbReference type="SMART" id="SM00091">
    <property type="entry name" value="PAS"/>
    <property type="match status" value="1"/>
</dbReference>
<keyword evidence="5" id="KW-0804">Transcription</keyword>
<dbReference type="PROSITE" id="PS00675">
    <property type="entry name" value="SIGMA54_INTERACT_1"/>
    <property type="match status" value="1"/>
</dbReference>
<evidence type="ECO:0000313" key="8">
    <source>
        <dbReference type="EMBL" id="HIW78701.1"/>
    </source>
</evidence>
<reference evidence="8" key="1">
    <citation type="journal article" date="2021" name="PeerJ">
        <title>Extensive microbial diversity within the chicken gut microbiome revealed by metagenomics and culture.</title>
        <authorList>
            <person name="Gilroy R."/>
            <person name="Ravi A."/>
            <person name="Getino M."/>
            <person name="Pursley I."/>
            <person name="Horton D.L."/>
            <person name="Alikhan N.F."/>
            <person name="Baker D."/>
            <person name="Gharbi K."/>
            <person name="Hall N."/>
            <person name="Watson M."/>
            <person name="Adriaenssens E.M."/>
            <person name="Foster-Nyarko E."/>
            <person name="Jarju S."/>
            <person name="Secka A."/>
            <person name="Antonio M."/>
            <person name="Oren A."/>
            <person name="Chaudhuri R.R."/>
            <person name="La Ragione R."/>
            <person name="Hildebrand F."/>
            <person name="Pallen M.J."/>
        </authorList>
    </citation>
    <scope>NUCLEOTIDE SEQUENCE</scope>
    <source>
        <strain evidence="8">ChiSxjej5B17-1746</strain>
    </source>
</reference>
<reference evidence="8" key="2">
    <citation type="submission" date="2021-04" db="EMBL/GenBank/DDBJ databases">
        <authorList>
            <person name="Gilroy R."/>
        </authorList>
    </citation>
    <scope>NUCLEOTIDE SEQUENCE</scope>
    <source>
        <strain evidence="8">ChiSxjej5B17-1746</strain>
    </source>
</reference>
<dbReference type="InterPro" id="IPR025944">
    <property type="entry name" value="Sigma_54_int_dom_CS"/>
</dbReference>
<dbReference type="Gene3D" id="1.10.10.60">
    <property type="entry name" value="Homeodomain-like"/>
    <property type="match status" value="1"/>
</dbReference>
<dbReference type="PRINTS" id="PR01590">
    <property type="entry name" value="HTHFIS"/>
</dbReference>
<dbReference type="InterPro" id="IPR002078">
    <property type="entry name" value="Sigma_54_int"/>
</dbReference>
<gene>
    <name evidence="8" type="ORF">H9874_06110</name>
</gene>
<dbReference type="Proteomes" id="UP000824264">
    <property type="component" value="Unassembled WGS sequence"/>
</dbReference>
<dbReference type="Pfam" id="PF00158">
    <property type="entry name" value="Sigma54_activat"/>
    <property type="match status" value="1"/>
</dbReference>